<name>A0A0G0Q296_9BACT</name>
<comment type="similarity">
    <text evidence="1">Belongs to the peptidase S1C family.</text>
</comment>
<dbReference type="PRINTS" id="PR00834">
    <property type="entry name" value="PROTEASES2C"/>
</dbReference>
<proteinExistence type="inferred from homology"/>
<protein>
    <submittedName>
        <fullName evidence="4">Protease Do</fullName>
    </submittedName>
</protein>
<dbReference type="Gene3D" id="2.40.10.10">
    <property type="entry name" value="Trypsin-like serine proteases"/>
    <property type="match status" value="2"/>
</dbReference>
<dbReference type="GO" id="GO:0006508">
    <property type="term" value="P:proteolysis"/>
    <property type="evidence" value="ECO:0007669"/>
    <property type="project" value="UniProtKB-KW"/>
</dbReference>
<evidence type="ECO:0000256" key="3">
    <source>
        <dbReference type="ARBA" id="ARBA00022801"/>
    </source>
</evidence>
<accession>A0A0G0Q296</accession>
<dbReference type="Pfam" id="PF13365">
    <property type="entry name" value="Trypsin_2"/>
    <property type="match status" value="1"/>
</dbReference>
<dbReference type="InterPro" id="IPR051201">
    <property type="entry name" value="Chloro_Bact_Ser_Proteases"/>
</dbReference>
<sequence length="261" mass="26979">MTALILTLSDRLNLPPLASDIKKNPAGEKVKVVTEESATVAAVKKVGPSVVTIIEKPKSRGLPILGIGGGGGEAKGKNSSQEMLSVGSGFIVSSEGLIVTNKHVVNNSGEYIIVTANDKKYTSKEIYRDPHNDVAVIKINPDQNPDNDLPAVTLASGNQLEVGQFVIAIGNALGQFKNTVTTGVISGLGRGIRAGDVYEGEVEDLKDLIQTSAAINPGSSGGPLVNSEGQVVGINTALAAVGQNIGFALPINVVKKSMSML</sequence>
<evidence type="ECO:0000313" key="5">
    <source>
        <dbReference type="Proteomes" id="UP000034539"/>
    </source>
</evidence>
<dbReference type="PANTHER" id="PTHR43343">
    <property type="entry name" value="PEPTIDASE S12"/>
    <property type="match status" value="1"/>
</dbReference>
<dbReference type="InterPro" id="IPR001940">
    <property type="entry name" value="Peptidase_S1C"/>
</dbReference>
<evidence type="ECO:0000313" key="4">
    <source>
        <dbReference type="EMBL" id="KKR34233.1"/>
    </source>
</evidence>
<organism evidence="4 5">
    <name type="scientific">Candidatus Gottesmanbacteria bacterium GW2011_GWC2_39_8</name>
    <dbReference type="NCBI Taxonomy" id="1618450"/>
    <lineage>
        <taxon>Bacteria</taxon>
        <taxon>Candidatus Gottesmaniibacteriota</taxon>
    </lineage>
</organism>
<comment type="caution">
    <text evidence="4">The sequence shown here is derived from an EMBL/GenBank/DDBJ whole genome shotgun (WGS) entry which is preliminary data.</text>
</comment>
<dbReference type="InterPro" id="IPR009003">
    <property type="entry name" value="Peptidase_S1_PA"/>
</dbReference>
<evidence type="ECO:0000256" key="1">
    <source>
        <dbReference type="ARBA" id="ARBA00010541"/>
    </source>
</evidence>
<reference evidence="4 5" key="1">
    <citation type="journal article" date="2015" name="Nature">
        <title>rRNA introns, odd ribosomes, and small enigmatic genomes across a large radiation of phyla.</title>
        <authorList>
            <person name="Brown C.T."/>
            <person name="Hug L.A."/>
            <person name="Thomas B.C."/>
            <person name="Sharon I."/>
            <person name="Castelle C.J."/>
            <person name="Singh A."/>
            <person name="Wilkins M.J."/>
            <person name="Williams K.H."/>
            <person name="Banfield J.F."/>
        </authorList>
    </citation>
    <scope>NUCLEOTIDE SEQUENCE [LARGE SCALE GENOMIC DNA]</scope>
</reference>
<keyword evidence="3" id="KW-0378">Hydrolase</keyword>
<dbReference type="EMBL" id="LBXN01000004">
    <property type="protein sequence ID" value="KKR34233.1"/>
    <property type="molecule type" value="Genomic_DNA"/>
</dbReference>
<evidence type="ECO:0000256" key="2">
    <source>
        <dbReference type="ARBA" id="ARBA00022670"/>
    </source>
</evidence>
<dbReference type="AlphaFoldDB" id="A0A0G0Q296"/>
<dbReference type="GO" id="GO:0004252">
    <property type="term" value="F:serine-type endopeptidase activity"/>
    <property type="evidence" value="ECO:0007669"/>
    <property type="project" value="InterPro"/>
</dbReference>
<keyword evidence="2 4" id="KW-0645">Protease</keyword>
<dbReference type="PANTHER" id="PTHR43343:SF3">
    <property type="entry name" value="PROTEASE DO-LIKE 8, CHLOROPLASTIC"/>
    <property type="match status" value="1"/>
</dbReference>
<dbReference type="InterPro" id="IPR043504">
    <property type="entry name" value="Peptidase_S1_PA_chymotrypsin"/>
</dbReference>
<gene>
    <name evidence="4" type="ORF">UT63_C0004G0020</name>
</gene>
<dbReference type="Proteomes" id="UP000034539">
    <property type="component" value="Unassembled WGS sequence"/>
</dbReference>
<dbReference type="SUPFAM" id="SSF50494">
    <property type="entry name" value="Trypsin-like serine proteases"/>
    <property type="match status" value="1"/>
</dbReference>